<proteinExistence type="predicted"/>
<dbReference type="EMBL" id="JAENHM010000018">
    <property type="protein sequence ID" value="MBK1836759.1"/>
    <property type="molecule type" value="Genomic_DNA"/>
</dbReference>
<sequence length="128" mass="13805">MPTSLSITPKGRYAALLDRWRTGREMRVLASLEPLDRKAVLQEAGLAESDLAAVSRGTHARILLPAALALHGIDAPALEADHGDVMRDLLRVCMQCRKARDCARLLAGGAGGEHEQLCPNRSTIASLR</sequence>
<comment type="caution">
    <text evidence="2">The sequence shown here is derived from an EMBL/GenBank/DDBJ whole genome shotgun (WGS) entry which is preliminary data.</text>
</comment>
<gene>
    <name evidence="2" type="ORF">JHL17_04975</name>
</gene>
<evidence type="ECO:0000313" key="3">
    <source>
        <dbReference type="Proteomes" id="UP000652760"/>
    </source>
</evidence>
<accession>A0ABS1F015</accession>
<dbReference type="RefSeq" id="WP_200190953.1">
    <property type="nucleotide sequence ID" value="NZ_JAENHM010000018.1"/>
</dbReference>
<name>A0ABS1F015_9PROT</name>
<organism evidence="2 3">
    <name type="scientific">Azospirillum endophyticum</name>
    <dbReference type="NCBI Taxonomy" id="2800326"/>
    <lineage>
        <taxon>Bacteria</taxon>
        <taxon>Pseudomonadati</taxon>
        <taxon>Pseudomonadota</taxon>
        <taxon>Alphaproteobacteria</taxon>
        <taxon>Rhodospirillales</taxon>
        <taxon>Azospirillaceae</taxon>
        <taxon>Azospirillum</taxon>
    </lineage>
</organism>
<evidence type="ECO:0000313" key="2">
    <source>
        <dbReference type="EMBL" id="MBK1836759.1"/>
    </source>
</evidence>
<dbReference type="Proteomes" id="UP000652760">
    <property type="component" value="Unassembled WGS sequence"/>
</dbReference>
<feature type="domain" description="DUF6455" evidence="1">
    <location>
        <begin position="83"/>
        <end position="128"/>
    </location>
</feature>
<protein>
    <recommendedName>
        <fullName evidence="1">DUF6455 domain-containing protein</fullName>
    </recommendedName>
</protein>
<dbReference type="InterPro" id="IPR045601">
    <property type="entry name" value="DUF6455"/>
</dbReference>
<dbReference type="Pfam" id="PF20056">
    <property type="entry name" value="DUF6455"/>
    <property type="match status" value="1"/>
</dbReference>
<evidence type="ECO:0000259" key="1">
    <source>
        <dbReference type="Pfam" id="PF20056"/>
    </source>
</evidence>
<keyword evidence="3" id="KW-1185">Reference proteome</keyword>
<reference evidence="3" key="1">
    <citation type="submission" date="2021-01" db="EMBL/GenBank/DDBJ databases">
        <title>Genome public.</title>
        <authorList>
            <person name="Liu C."/>
            <person name="Sun Q."/>
        </authorList>
    </citation>
    <scope>NUCLEOTIDE SEQUENCE [LARGE SCALE GENOMIC DNA]</scope>
    <source>
        <strain evidence="3">YIM B02556</strain>
    </source>
</reference>